<dbReference type="AlphaFoldDB" id="A0ABD2BUQ9"/>
<evidence type="ECO:0000313" key="3">
    <source>
        <dbReference type="Proteomes" id="UP001607303"/>
    </source>
</evidence>
<reference evidence="2 3" key="1">
    <citation type="journal article" date="2024" name="Ann. Entomol. Soc. Am.">
        <title>Genomic analyses of the southern and eastern yellowjacket wasps (Hymenoptera: Vespidae) reveal evolutionary signatures of social life.</title>
        <authorList>
            <person name="Catto M.A."/>
            <person name="Caine P.B."/>
            <person name="Orr S.E."/>
            <person name="Hunt B.G."/>
            <person name="Goodisman M.A.D."/>
        </authorList>
    </citation>
    <scope>NUCLEOTIDE SEQUENCE [LARGE SCALE GENOMIC DNA]</scope>
    <source>
        <strain evidence="2">232</strain>
        <tissue evidence="2">Head and thorax</tissue>
    </source>
</reference>
<protein>
    <submittedName>
        <fullName evidence="2">Uncharacterized protein</fullName>
    </submittedName>
</protein>
<feature type="region of interest" description="Disordered" evidence="1">
    <location>
        <begin position="24"/>
        <end position="175"/>
    </location>
</feature>
<keyword evidence="3" id="KW-1185">Reference proteome</keyword>
<feature type="compositionally biased region" description="Pro residues" evidence="1">
    <location>
        <begin position="163"/>
        <end position="175"/>
    </location>
</feature>
<gene>
    <name evidence="2" type="ORF">V1477_013018</name>
</gene>
<feature type="non-terminal residue" evidence="2">
    <location>
        <position position="175"/>
    </location>
</feature>
<organism evidence="2 3">
    <name type="scientific">Vespula maculifrons</name>
    <name type="common">Eastern yellow jacket</name>
    <name type="synonym">Wasp</name>
    <dbReference type="NCBI Taxonomy" id="7453"/>
    <lineage>
        <taxon>Eukaryota</taxon>
        <taxon>Metazoa</taxon>
        <taxon>Ecdysozoa</taxon>
        <taxon>Arthropoda</taxon>
        <taxon>Hexapoda</taxon>
        <taxon>Insecta</taxon>
        <taxon>Pterygota</taxon>
        <taxon>Neoptera</taxon>
        <taxon>Endopterygota</taxon>
        <taxon>Hymenoptera</taxon>
        <taxon>Apocrita</taxon>
        <taxon>Aculeata</taxon>
        <taxon>Vespoidea</taxon>
        <taxon>Vespidae</taxon>
        <taxon>Vespinae</taxon>
        <taxon>Vespula</taxon>
    </lineage>
</organism>
<accession>A0ABD2BUQ9</accession>
<feature type="compositionally biased region" description="Low complexity" evidence="1">
    <location>
        <begin position="122"/>
        <end position="133"/>
    </location>
</feature>
<proteinExistence type="predicted"/>
<evidence type="ECO:0000256" key="1">
    <source>
        <dbReference type="SAM" id="MobiDB-lite"/>
    </source>
</evidence>
<evidence type="ECO:0000313" key="2">
    <source>
        <dbReference type="EMBL" id="KAL2736509.1"/>
    </source>
</evidence>
<comment type="caution">
    <text evidence="2">The sequence shown here is derived from an EMBL/GenBank/DDBJ whole genome shotgun (WGS) entry which is preliminary data.</text>
</comment>
<sequence>MRQVRRSIPVLSSASVAAATCASASIHYPPGQSATDVEVKESDGKVKDRNRKKEEEGRDGDSDGGEWKRSHVIPVGRRVAAAVKEDEEDEEGREEKGEDEDEDEEEEEEEEKKTKKNQRPECVSSVVCASSTSHAEPRAKPNDSSHPTVSSLVPATKQQVAQPFPPAPLVYRPPY</sequence>
<feature type="compositionally biased region" description="Acidic residues" evidence="1">
    <location>
        <begin position="85"/>
        <end position="110"/>
    </location>
</feature>
<feature type="compositionally biased region" description="Polar residues" evidence="1">
    <location>
        <begin position="144"/>
        <end position="161"/>
    </location>
</feature>
<dbReference type="Proteomes" id="UP001607303">
    <property type="component" value="Unassembled WGS sequence"/>
</dbReference>
<feature type="compositionally biased region" description="Basic and acidic residues" evidence="1">
    <location>
        <begin position="37"/>
        <end position="69"/>
    </location>
</feature>
<dbReference type="EMBL" id="JAYRBN010000066">
    <property type="protein sequence ID" value="KAL2736509.1"/>
    <property type="molecule type" value="Genomic_DNA"/>
</dbReference>
<name>A0ABD2BUQ9_VESMC</name>